<evidence type="ECO:0000313" key="1">
    <source>
        <dbReference type="EMBL" id="QGT78490.1"/>
    </source>
</evidence>
<dbReference type="RefSeq" id="WP_156573920.1">
    <property type="nucleotide sequence ID" value="NZ_CP046415.1"/>
</dbReference>
<accession>A0A6I6CYM0</accession>
<gene>
    <name evidence="1" type="ORF">GM160_06020</name>
</gene>
<dbReference type="KEGG" id="ghl:GM160_06020"/>
<keyword evidence="2" id="KW-1185">Reference proteome</keyword>
<reference evidence="1 2" key="1">
    <citation type="submission" date="2019-11" db="EMBL/GenBank/DDBJ databases">
        <authorList>
            <person name="Zhang J."/>
            <person name="Sun C."/>
        </authorList>
    </citation>
    <scope>NUCLEOTIDE SEQUENCE [LARGE SCALE GENOMIC DNA]</scope>
    <source>
        <strain evidence="2">sp2</strain>
    </source>
</reference>
<organism evidence="1 2">
    <name type="scientific">Guyparkeria halophila</name>
    <dbReference type="NCBI Taxonomy" id="47960"/>
    <lineage>
        <taxon>Bacteria</taxon>
        <taxon>Pseudomonadati</taxon>
        <taxon>Pseudomonadota</taxon>
        <taxon>Gammaproteobacteria</taxon>
        <taxon>Chromatiales</taxon>
        <taxon>Thioalkalibacteraceae</taxon>
        <taxon>Guyparkeria</taxon>
    </lineage>
</organism>
<dbReference type="EMBL" id="CP046415">
    <property type="protein sequence ID" value="QGT78490.1"/>
    <property type="molecule type" value="Genomic_DNA"/>
</dbReference>
<dbReference type="AlphaFoldDB" id="A0A6I6CYM0"/>
<protein>
    <submittedName>
        <fullName evidence="1">Uncharacterized protein</fullName>
    </submittedName>
</protein>
<evidence type="ECO:0000313" key="2">
    <source>
        <dbReference type="Proteomes" id="UP000427716"/>
    </source>
</evidence>
<dbReference type="Proteomes" id="UP000427716">
    <property type="component" value="Chromosome"/>
</dbReference>
<name>A0A6I6CYM0_9GAMM</name>
<proteinExistence type="predicted"/>
<sequence>MMAWEKLAPTPADIPQLVAHAESVRYDFGAKKWVGDLSQETARAILKALIFAADDLTRSIPAVVRVAGEAATSRENEAPPRTVSGYASWLADEITERDQVATTITSAATLAGQATGAAYVLFEYVASGQEAEGRKQP</sequence>